<dbReference type="PANTHER" id="PTHR42978:SF5">
    <property type="entry name" value="METALLO-BETA-LACTAMASE DOMAIN-CONTAINING PROTEIN"/>
    <property type="match status" value="1"/>
</dbReference>
<dbReference type="Proteomes" id="UP000799324">
    <property type="component" value="Unassembled WGS sequence"/>
</dbReference>
<evidence type="ECO:0000256" key="2">
    <source>
        <dbReference type="ARBA" id="ARBA00022723"/>
    </source>
</evidence>
<keyword evidence="2" id="KW-0479">Metal-binding</keyword>
<dbReference type="GO" id="GO:0016787">
    <property type="term" value="F:hydrolase activity"/>
    <property type="evidence" value="ECO:0007669"/>
    <property type="project" value="UniProtKB-KW"/>
</dbReference>
<dbReference type="Pfam" id="PF00753">
    <property type="entry name" value="Lactamase_B"/>
    <property type="match status" value="1"/>
</dbReference>
<dbReference type="SUPFAM" id="SSF56281">
    <property type="entry name" value="Metallo-hydrolase/oxidoreductase"/>
    <property type="match status" value="1"/>
</dbReference>
<gene>
    <name evidence="6" type="ORF">K491DRAFT_779952</name>
</gene>
<keyword evidence="4" id="KW-0862">Zinc</keyword>
<name>A0A6A6T5Q2_9PLEO</name>
<accession>A0A6A6T5Q2</accession>
<evidence type="ECO:0000313" key="6">
    <source>
        <dbReference type="EMBL" id="KAF2653874.1"/>
    </source>
</evidence>
<sequence>MRTLDLPSSRATVSVSIIDSTACAYNLPCANLFWPPFKGLHTLDICSYAFLLRHGTGDECRHVLFDLGIRKDWQNLVPSMVSRLKEWDATIKVETHVADIMQKQGLDLARIEAIVWSHLHWDHTGDPSTFPPTTKLIVGPGVKDRYMPGWPKVDDAGFRESDIANRQVVGLESEDFDKTVGGFKAHDYFGDGSLYLLDAPGHALGHLNALARTSAEPESFVFLTADSVHLGGEIRLSDALPLPDPVEVPGIVPCPCPAADLTNIHPLHSATKPFLGLDPSFPEHLEDAEHTIELIQKFDADERVFVIFSHDTSIYDVVDFFPNTADDWRLKDWKKRGMWTFLTHLQKTARAD</sequence>
<dbReference type="InterPro" id="IPR051013">
    <property type="entry name" value="MBL_superfamily_lactonases"/>
</dbReference>
<dbReference type="OrthoDB" id="10250730at2759"/>
<evidence type="ECO:0000256" key="3">
    <source>
        <dbReference type="ARBA" id="ARBA00022801"/>
    </source>
</evidence>
<evidence type="ECO:0000313" key="7">
    <source>
        <dbReference type="Proteomes" id="UP000799324"/>
    </source>
</evidence>
<proteinExistence type="inferred from homology"/>
<protein>
    <recommendedName>
        <fullName evidence="5">Metallo-beta-lactamase domain-containing protein</fullName>
    </recommendedName>
</protein>
<keyword evidence="3" id="KW-0378">Hydrolase</keyword>
<feature type="domain" description="Metallo-beta-lactamase" evidence="5">
    <location>
        <begin position="62"/>
        <end position="207"/>
    </location>
</feature>
<comment type="similarity">
    <text evidence="1">Belongs to the metallo-beta-lactamase superfamily.</text>
</comment>
<keyword evidence="7" id="KW-1185">Reference proteome</keyword>
<dbReference type="PANTHER" id="PTHR42978">
    <property type="entry name" value="QUORUM-QUENCHING LACTONASE YTNP-RELATED-RELATED"/>
    <property type="match status" value="1"/>
</dbReference>
<dbReference type="AlphaFoldDB" id="A0A6A6T5Q2"/>
<dbReference type="GO" id="GO:0046872">
    <property type="term" value="F:metal ion binding"/>
    <property type="evidence" value="ECO:0007669"/>
    <property type="project" value="UniProtKB-KW"/>
</dbReference>
<dbReference type="CDD" id="cd07730">
    <property type="entry name" value="metallo-hydrolase-like_MBL-fold"/>
    <property type="match status" value="1"/>
</dbReference>
<dbReference type="InterPro" id="IPR036866">
    <property type="entry name" value="RibonucZ/Hydroxyglut_hydro"/>
</dbReference>
<dbReference type="Gene3D" id="3.60.15.10">
    <property type="entry name" value="Ribonuclease Z/Hydroxyacylglutathione hydrolase-like"/>
    <property type="match status" value="1"/>
</dbReference>
<dbReference type="EMBL" id="MU004373">
    <property type="protein sequence ID" value="KAF2653874.1"/>
    <property type="molecule type" value="Genomic_DNA"/>
</dbReference>
<evidence type="ECO:0000259" key="5">
    <source>
        <dbReference type="Pfam" id="PF00753"/>
    </source>
</evidence>
<evidence type="ECO:0000256" key="1">
    <source>
        <dbReference type="ARBA" id="ARBA00007749"/>
    </source>
</evidence>
<dbReference type="InterPro" id="IPR001279">
    <property type="entry name" value="Metallo-B-lactamas"/>
</dbReference>
<reference evidence="6" key="1">
    <citation type="journal article" date="2020" name="Stud. Mycol.">
        <title>101 Dothideomycetes genomes: a test case for predicting lifestyles and emergence of pathogens.</title>
        <authorList>
            <person name="Haridas S."/>
            <person name="Albert R."/>
            <person name="Binder M."/>
            <person name="Bloem J."/>
            <person name="Labutti K."/>
            <person name="Salamov A."/>
            <person name="Andreopoulos B."/>
            <person name="Baker S."/>
            <person name="Barry K."/>
            <person name="Bills G."/>
            <person name="Bluhm B."/>
            <person name="Cannon C."/>
            <person name="Castanera R."/>
            <person name="Culley D."/>
            <person name="Daum C."/>
            <person name="Ezra D."/>
            <person name="Gonzalez J."/>
            <person name="Henrissat B."/>
            <person name="Kuo A."/>
            <person name="Liang C."/>
            <person name="Lipzen A."/>
            <person name="Lutzoni F."/>
            <person name="Magnuson J."/>
            <person name="Mondo S."/>
            <person name="Nolan M."/>
            <person name="Ohm R."/>
            <person name="Pangilinan J."/>
            <person name="Park H.-J."/>
            <person name="Ramirez L."/>
            <person name="Alfaro M."/>
            <person name="Sun H."/>
            <person name="Tritt A."/>
            <person name="Yoshinaga Y."/>
            <person name="Zwiers L.-H."/>
            <person name="Turgeon B."/>
            <person name="Goodwin S."/>
            <person name="Spatafora J."/>
            <person name="Crous P."/>
            <person name="Grigoriev I."/>
        </authorList>
    </citation>
    <scope>NUCLEOTIDE SEQUENCE</scope>
    <source>
        <strain evidence="6">CBS 122681</strain>
    </source>
</reference>
<evidence type="ECO:0000256" key="4">
    <source>
        <dbReference type="ARBA" id="ARBA00022833"/>
    </source>
</evidence>
<organism evidence="6 7">
    <name type="scientific">Lophiostoma macrostomum CBS 122681</name>
    <dbReference type="NCBI Taxonomy" id="1314788"/>
    <lineage>
        <taxon>Eukaryota</taxon>
        <taxon>Fungi</taxon>
        <taxon>Dikarya</taxon>
        <taxon>Ascomycota</taxon>
        <taxon>Pezizomycotina</taxon>
        <taxon>Dothideomycetes</taxon>
        <taxon>Pleosporomycetidae</taxon>
        <taxon>Pleosporales</taxon>
        <taxon>Lophiostomataceae</taxon>
        <taxon>Lophiostoma</taxon>
    </lineage>
</organism>